<comment type="caution">
    <text evidence="4">The sequence shown here is derived from an EMBL/GenBank/DDBJ whole genome shotgun (WGS) entry which is preliminary data.</text>
</comment>
<dbReference type="InterPro" id="IPR013783">
    <property type="entry name" value="Ig-like_fold"/>
</dbReference>
<evidence type="ECO:0000313" key="4">
    <source>
        <dbReference type="EMBL" id="MFC4525898.1"/>
    </source>
</evidence>
<feature type="domain" description="Sialate O-acetylesterase" evidence="3">
    <location>
        <begin position="428"/>
        <end position="548"/>
    </location>
</feature>
<evidence type="ECO:0000313" key="5">
    <source>
        <dbReference type="Proteomes" id="UP001595961"/>
    </source>
</evidence>
<dbReference type="Gene3D" id="2.60.40.10">
    <property type="entry name" value="Immunoglobulins"/>
    <property type="match status" value="1"/>
</dbReference>
<dbReference type="PANTHER" id="PTHR22901">
    <property type="entry name" value="SIALATE O-ACETYLESTERASE"/>
    <property type="match status" value="1"/>
</dbReference>
<accession>A0ABV9BZ26</accession>
<dbReference type="InterPro" id="IPR039329">
    <property type="entry name" value="SIAE"/>
</dbReference>
<gene>
    <name evidence="4" type="ORF">ACFO5W_04540</name>
</gene>
<dbReference type="InterPro" id="IPR036514">
    <property type="entry name" value="SGNH_hydro_sf"/>
</dbReference>
<keyword evidence="1" id="KW-0378">Hydrolase</keyword>
<evidence type="ECO:0000259" key="3">
    <source>
        <dbReference type="Pfam" id="PF03629"/>
    </source>
</evidence>
<protein>
    <submittedName>
        <fullName evidence="4">Sialate O-acetylesterase</fullName>
    </submittedName>
</protein>
<keyword evidence="2" id="KW-0732">Signal</keyword>
<dbReference type="Pfam" id="PF03629">
    <property type="entry name" value="SASA"/>
    <property type="match status" value="2"/>
</dbReference>
<dbReference type="InterPro" id="IPR005181">
    <property type="entry name" value="SASA"/>
</dbReference>
<name>A0ABV9BZ26_9GAMM</name>
<sequence length="671" mass="72415">MPNDFKARPRAAALATLLGLCSFAAQARSDDAPLFNTLFQDHAVLQRDRANPVWGQAQPGAKLQVAFAGKNINARAEADGRWQASLPALPAGGPYTLKVTAADGSSQTLNDLLVGDVFLCSGQSNMVLQVKRTLDSRSEIQNASNDRIRMLTVDNISSVTPRDSIPAANHWLKTTSENIPEFSAACYYYARELQKTVQVPMGLIVSAWGGSRIEPWMSAQALRKVGGYDASLDLLNIYAKDPAGAGQQWAQQWQAWWHARPGVSATDEPWNPAHVTNDGWRPAPLERGAWQRWEMPELANFTGMLWYRTTVKLTAAQAAQGAVLSLGTVNEADQTWINGHWVGTGYGGDDRSYTLPAGVLHEGDNLVVINVLGTYRDDGLYGPTAKRALRLADGSTVALGDAWEYQVVPASYGQPPSPPWLSTSGLSTIYNGMIAPLGHYGLRGILWYQGESNTSRATNYLALLDGLRNDLRARFGANQPMLIVQLAGYGPAPTHPVESGSAQVREAQRLAALQDPHSGLAVAVDIGERSDIHPANKQELGRRLARAARHVIYGEALPPSGPVPTSAQHHGDAVTLTFGDVTDQLIVYGAEQPVGFELCGAQADSCHYASADIHGHQVVLRAALPASEIKRVRYCWADSPICTLYDGSGLPAGPFELPVTPTQEAKQGTRP</sequence>
<evidence type="ECO:0000256" key="1">
    <source>
        <dbReference type="ARBA" id="ARBA00022801"/>
    </source>
</evidence>
<feature type="chain" id="PRO_5045534846" evidence="2">
    <location>
        <begin position="28"/>
        <end position="671"/>
    </location>
</feature>
<dbReference type="PANTHER" id="PTHR22901:SF0">
    <property type="entry name" value="SIALATE O-ACETYLESTERASE"/>
    <property type="match status" value="1"/>
</dbReference>
<dbReference type="Gene3D" id="3.40.50.1110">
    <property type="entry name" value="SGNH hydrolase"/>
    <property type="match status" value="2"/>
</dbReference>
<dbReference type="Proteomes" id="UP001595961">
    <property type="component" value="Unassembled WGS sequence"/>
</dbReference>
<proteinExistence type="predicted"/>
<dbReference type="RefSeq" id="WP_266150616.1">
    <property type="nucleotide sequence ID" value="NZ_CP064028.1"/>
</dbReference>
<dbReference type="InterPro" id="IPR008979">
    <property type="entry name" value="Galactose-bd-like_sf"/>
</dbReference>
<keyword evidence="5" id="KW-1185">Reference proteome</keyword>
<dbReference type="SUPFAM" id="SSF52266">
    <property type="entry name" value="SGNH hydrolase"/>
    <property type="match status" value="1"/>
</dbReference>
<feature type="signal peptide" evidence="2">
    <location>
        <begin position="1"/>
        <end position="27"/>
    </location>
</feature>
<dbReference type="EMBL" id="JBHSGA010000008">
    <property type="protein sequence ID" value="MFC4525898.1"/>
    <property type="molecule type" value="Genomic_DNA"/>
</dbReference>
<dbReference type="SUPFAM" id="SSF49785">
    <property type="entry name" value="Galactose-binding domain-like"/>
    <property type="match status" value="1"/>
</dbReference>
<organism evidence="4 5">
    <name type="scientific">Dyella halodurans</name>
    <dbReference type="NCBI Taxonomy" id="1920171"/>
    <lineage>
        <taxon>Bacteria</taxon>
        <taxon>Pseudomonadati</taxon>
        <taxon>Pseudomonadota</taxon>
        <taxon>Gammaproteobacteria</taxon>
        <taxon>Lysobacterales</taxon>
        <taxon>Rhodanobacteraceae</taxon>
        <taxon>Dyella</taxon>
    </lineage>
</organism>
<evidence type="ECO:0000256" key="2">
    <source>
        <dbReference type="SAM" id="SignalP"/>
    </source>
</evidence>
<feature type="domain" description="Sialate O-acetylesterase" evidence="3">
    <location>
        <begin position="115"/>
        <end position="220"/>
    </location>
</feature>
<reference evidence="5" key="1">
    <citation type="journal article" date="2019" name="Int. J. Syst. Evol. Microbiol.">
        <title>The Global Catalogue of Microorganisms (GCM) 10K type strain sequencing project: providing services to taxonomists for standard genome sequencing and annotation.</title>
        <authorList>
            <consortium name="The Broad Institute Genomics Platform"/>
            <consortium name="The Broad Institute Genome Sequencing Center for Infectious Disease"/>
            <person name="Wu L."/>
            <person name="Ma J."/>
        </authorList>
    </citation>
    <scope>NUCLEOTIDE SEQUENCE [LARGE SCALE GENOMIC DNA]</scope>
    <source>
        <strain evidence="5">CCM 4481</strain>
    </source>
</reference>